<dbReference type="Gene3D" id="3.30.70.3370">
    <property type="match status" value="1"/>
</dbReference>
<keyword evidence="2" id="KW-0689">Ribosomal protein</keyword>
<comment type="similarity">
    <text evidence="1">Belongs to the eukaryotic ribosomal protein eS24 family.</text>
</comment>
<name>A0A381WU21_9ZZZZ</name>
<feature type="compositionally biased region" description="Basic and acidic residues" evidence="4">
    <location>
        <begin position="126"/>
        <end position="155"/>
    </location>
</feature>
<evidence type="ECO:0000256" key="4">
    <source>
        <dbReference type="SAM" id="MobiDB-lite"/>
    </source>
</evidence>
<evidence type="ECO:0000256" key="1">
    <source>
        <dbReference type="ARBA" id="ARBA00009680"/>
    </source>
</evidence>
<dbReference type="EMBL" id="UINC01012876">
    <property type="protein sequence ID" value="SVA55980.1"/>
    <property type="molecule type" value="Genomic_DNA"/>
</dbReference>
<sequence>MELQIIQNTDNSLLGRQELQLRIAHDSAATPKRMEVRKEVAKQMKAKAELVIIDHLRNRYGRSETTGYAKVYADMPTLKATETRPILARHGLAGAVAPTAKGGKEKSAVKAKDEEKAPAESDTETEPAKADADKAAEADVKAPAKDAAKAATEEA</sequence>
<evidence type="ECO:0000256" key="3">
    <source>
        <dbReference type="ARBA" id="ARBA00023274"/>
    </source>
</evidence>
<dbReference type="SUPFAM" id="SSF54189">
    <property type="entry name" value="Ribosomal proteins S24e, L23 and L15e"/>
    <property type="match status" value="1"/>
</dbReference>
<protein>
    <recommendedName>
        <fullName evidence="6">30S ribosomal protein S24e</fullName>
    </recommendedName>
</protein>
<dbReference type="PANTHER" id="PTHR10496">
    <property type="entry name" value="40S RIBOSOMAL PROTEIN S24"/>
    <property type="match status" value="1"/>
</dbReference>
<dbReference type="HAMAP" id="MF_00545">
    <property type="entry name" value="Ribosomal_eS24"/>
    <property type="match status" value="1"/>
</dbReference>
<dbReference type="InterPro" id="IPR018098">
    <property type="entry name" value="Ribosomal_eS24_CS"/>
</dbReference>
<evidence type="ECO:0000313" key="5">
    <source>
        <dbReference type="EMBL" id="SVA55980.1"/>
    </source>
</evidence>
<reference evidence="5" key="1">
    <citation type="submission" date="2018-05" db="EMBL/GenBank/DDBJ databases">
        <authorList>
            <person name="Lanie J.A."/>
            <person name="Ng W.-L."/>
            <person name="Kazmierczak K.M."/>
            <person name="Andrzejewski T.M."/>
            <person name="Davidsen T.M."/>
            <person name="Wayne K.J."/>
            <person name="Tettelin H."/>
            <person name="Glass J.I."/>
            <person name="Rusch D."/>
            <person name="Podicherti R."/>
            <person name="Tsui H.-C.T."/>
            <person name="Winkler M.E."/>
        </authorList>
    </citation>
    <scope>NUCLEOTIDE SEQUENCE</scope>
</reference>
<dbReference type="Pfam" id="PF01282">
    <property type="entry name" value="Ribosomal_S24e"/>
    <property type="match status" value="1"/>
</dbReference>
<dbReference type="GO" id="GO:0005840">
    <property type="term" value="C:ribosome"/>
    <property type="evidence" value="ECO:0007669"/>
    <property type="project" value="UniProtKB-KW"/>
</dbReference>
<dbReference type="InterPro" id="IPR001976">
    <property type="entry name" value="Ribosomal_eS24"/>
</dbReference>
<feature type="compositionally biased region" description="Basic and acidic residues" evidence="4">
    <location>
        <begin position="102"/>
        <end position="119"/>
    </location>
</feature>
<dbReference type="PROSITE" id="PS00529">
    <property type="entry name" value="RIBOSOMAL_S24E"/>
    <property type="match status" value="1"/>
</dbReference>
<organism evidence="5">
    <name type="scientific">marine metagenome</name>
    <dbReference type="NCBI Taxonomy" id="408172"/>
    <lineage>
        <taxon>unclassified sequences</taxon>
        <taxon>metagenomes</taxon>
        <taxon>ecological metagenomes</taxon>
    </lineage>
</organism>
<keyword evidence="3" id="KW-0687">Ribonucleoprotein</keyword>
<dbReference type="GO" id="GO:0003735">
    <property type="term" value="F:structural constituent of ribosome"/>
    <property type="evidence" value="ECO:0007669"/>
    <property type="project" value="InterPro"/>
</dbReference>
<dbReference type="GO" id="GO:0006412">
    <property type="term" value="P:translation"/>
    <property type="evidence" value="ECO:0007669"/>
    <property type="project" value="InterPro"/>
</dbReference>
<gene>
    <name evidence="5" type="ORF">METZ01_LOCUS108834</name>
</gene>
<evidence type="ECO:0008006" key="6">
    <source>
        <dbReference type="Google" id="ProtNLM"/>
    </source>
</evidence>
<proteinExistence type="inferred from homology"/>
<evidence type="ECO:0000256" key="2">
    <source>
        <dbReference type="ARBA" id="ARBA00022980"/>
    </source>
</evidence>
<dbReference type="InterPro" id="IPR053709">
    <property type="entry name" value="eRP_eS24_sf"/>
</dbReference>
<dbReference type="AlphaFoldDB" id="A0A381WU21"/>
<feature type="region of interest" description="Disordered" evidence="4">
    <location>
        <begin position="95"/>
        <end position="155"/>
    </location>
</feature>
<dbReference type="InterPro" id="IPR012678">
    <property type="entry name" value="Ribosomal_uL23/eL15/eS24_sf"/>
</dbReference>
<accession>A0A381WU21</accession>
<dbReference type="GO" id="GO:1990904">
    <property type="term" value="C:ribonucleoprotein complex"/>
    <property type="evidence" value="ECO:0007669"/>
    <property type="project" value="UniProtKB-KW"/>
</dbReference>